<keyword evidence="1" id="KW-0677">Repeat</keyword>
<feature type="signal peptide" evidence="4">
    <location>
        <begin position="1"/>
        <end position="20"/>
    </location>
</feature>
<keyword evidence="2 3" id="KW-0802">TPR repeat</keyword>
<dbReference type="Pfam" id="PF13414">
    <property type="entry name" value="TPR_11"/>
    <property type="match status" value="1"/>
</dbReference>
<feature type="repeat" description="TPR" evidence="3">
    <location>
        <begin position="91"/>
        <end position="124"/>
    </location>
</feature>
<dbReference type="EMBL" id="SJCY01000004">
    <property type="protein sequence ID" value="TDG36397.1"/>
    <property type="molecule type" value="Genomic_DNA"/>
</dbReference>
<dbReference type="SMART" id="SM00028">
    <property type="entry name" value="TPR"/>
    <property type="match status" value="11"/>
</dbReference>
<sequence>MKFKLIICLSLLFISAGAFGQSKSVYEKAVDSFNQKGEEEKIIPYLEAELKKQPKNENLLRLMGYQYLQLKNNEFGEKYYREALVVNPACGRCYLNIGRIYAQRNDFKQALIYLDKAVIADPKDELLLSNRAKIEEMSGDKFGALADHNRAVALAPKNADSYTERGIYNLNQTYNALALADFNKAITLNPNSSYPYFYLSKIKYENNDLEDALKSINQAILLDDKQGMLFNFRGNIYTALKQYESALENYSAAIKLHPDDFSSYLSRAGAYYGLENMDAACEDYTIAKKLVSKQKTISPELLKNIDASILDLCDATKASYFYQRGVAFYNLKQYDKALEIYKMGLQKFPKNAMILSFLGNAYLALKDYQNASINYESALANKSNLMTELANNIRYSNSSEQDRLSFYKASLASIYYNIAECHIYNEKFDEALNAMDEAISLAPNIAGFTKETYYNRRGNIYLEINKYDLAQADFSQSINMNQNYAPAYISRAIAKISVIENVKKSDAIISAKLPYQPFRTNWGIKSKKSSKNSEPSIISALEDCNKGIGLDENNGFAYYIRGQIKSFLGYPDYCIDLIKAKKMGVEVEASLLAGCN</sequence>
<dbReference type="Pfam" id="PF13181">
    <property type="entry name" value="TPR_8"/>
    <property type="match status" value="1"/>
</dbReference>
<proteinExistence type="predicted"/>
<dbReference type="Pfam" id="PF07719">
    <property type="entry name" value="TPR_2"/>
    <property type="match status" value="1"/>
</dbReference>
<dbReference type="PANTHER" id="PTHR44858">
    <property type="entry name" value="TETRATRICOPEPTIDE REPEAT PROTEIN 6"/>
    <property type="match status" value="1"/>
</dbReference>
<evidence type="ECO:0000256" key="3">
    <source>
        <dbReference type="PROSITE-ProRule" id="PRU00339"/>
    </source>
</evidence>
<name>A0A4R5MKY3_9SPHI</name>
<dbReference type="PANTHER" id="PTHR44858:SF1">
    <property type="entry name" value="UDP-N-ACETYLGLUCOSAMINE--PEPTIDE N-ACETYLGLUCOSAMINYLTRANSFERASE SPINDLY-RELATED"/>
    <property type="match status" value="1"/>
</dbReference>
<comment type="caution">
    <text evidence="5">The sequence shown here is derived from an EMBL/GenBank/DDBJ whole genome shotgun (WGS) entry which is preliminary data.</text>
</comment>
<dbReference type="Pfam" id="PF13432">
    <property type="entry name" value="TPR_16"/>
    <property type="match status" value="2"/>
</dbReference>
<feature type="chain" id="PRO_5020418682" evidence="4">
    <location>
        <begin position="21"/>
        <end position="596"/>
    </location>
</feature>
<dbReference type="InterPro" id="IPR019734">
    <property type="entry name" value="TPR_rpt"/>
</dbReference>
<feature type="repeat" description="TPR" evidence="3">
    <location>
        <begin position="227"/>
        <end position="260"/>
    </location>
</feature>
<dbReference type="GO" id="GO:0046813">
    <property type="term" value="P:receptor-mediated virion attachment to host cell"/>
    <property type="evidence" value="ECO:0007669"/>
    <property type="project" value="TreeGrafter"/>
</dbReference>
<evidence type="ECO:0000313" key="6">
    <source>
        <dbReference type="Proteomes" id="UP000295668"/>
    </source>
</evidence>
<dbReference type="RefSeq" id="WP_133262127.1">
    <property type="nucleotide sequence ID" value="NZ_SJCY01000004.1"/>
</dbReference>
<dbReference type="GO" id="GO:0009279">
    <property type="term" value="C:cell outer membrane"/>
    <property type="evidence" value="ECO:0007669"/>
    <property type="project" value="TreeGrafter"/>
</dbReference>
<dbReference type="InterPro" id="IPR013105">
    <property type="entry name" value="TPR_2"/>
</dbReference>
<dbReference type="Proteomes" id="UP000295668">
    <property type="component" value="Unassembled WGS sequence"/>
</dbReference>
<keyword evidence="6" id="KW-1185">Reference proteome</keyword>
<reference evidence="5 6" key="1">
    <citation type="submission" date="2019-02" db="EMBL/GenBank/DDBJ databases">
        <title>Pedobacter sp. nov., a novel speices isolated from soil of pinguins habitat in Antarcitica.</title>
        <authorList>
            <person name="He R.-H."/>
        </authorList>
    </citation>
    <scope>NUCLEOTIDE SEQUENCE [LARGE SCALE GENOMIC DNA]</scope>
    <source>
        <strain evidence="5 6">E01020</strain>
    </source>
</reference>
<gene>
    <name evidence="5" type="ORF">EZJ43_07720</name>
</gene>
<feature type="repeat" description="TPR" evidence="3">
    <location>
        <begin position="412"/>
        <end position="445"/>
    </location>
</feature>
<dbReference type="InterPro" id="IPR050498">
    <property type="entry name" value="Ycf3"/>
</dbReference>
<dbReference type="Gene3D" id="1.25.40.10">
    <property type="entry name" value="Tetratricopeptide repeat domain"/>
    <property type="match status" value="4"/>
</dbReference>
<dbReference type="InterPro" id="IPR011990">
    <property type="entry name" value="TPR-like_helical_dom_sf"/>
</dbReference>
<evidence type="ECO:0000313" key="5">
    <source>
        <dbReference type="EMBL" id="TDG36397.1"/>
    </source>
</evidence>
<evidence type="ECO:0000256" key="4">
    <source>
        <dbReference type="SAM" id="SignalP"/>
    </source>
</evidence>
<dbReference type="PROSITE" id="PS50005">
    <property type="entry name" value="TPR"/>
    <property type="match status" value="6"/>
</dbReference>
<dbReference type="OrthoDB" id="736449at2"/>
<keyword evidence="4" id="KW-0732">Signal</keyword>
<accession>A0A4R5MKY3</accession>
<feature type="repeat" description="TPR" evidence="3">
    <location>
        <begin position="451"/>
        <end position="484"/>
    </location>
</feature>
<dbReference type="AlphaFoldDB" id="A0A4R5MKY3"/>
<evidence type="ECO:0000256" key="1">
    <source>
        <dbReference type="ARBA" id="ARBA00022737"/>
    </source>
</evidence>
<feature type="repeat" description="TPR" evidence="3">
    <location>
        <begin position="159"/>
        <end position="192"/>
    </location>
</feature>
<feature type="repeat" description="TPR" evidence="3">
    <location>
        <begin position="318"/>
        <end position="351"/>
    </location>
</feature>
<protein>
    <submittedName>
        <fullName evidence="5">Tetratricopeptide repeat protein</fullName>
    </submittedName>
</protein>
<evidence type="ECO:0000256" key="2">
    <source>
        <dbReference type="ARBA" id="ARBA00022803"/>
    </source>
</evidence>
<dbReference type="SUPFAM" id="SSF48452">
    <property type="entry name" value="TPR-like"/>
    <property type="match status" value="1"/>
</dbReference>
<organism evidence="5 6">
    <name type="scientific">Pedobacter changchengzhani</name>
    <dbReference type="NCBI Taxonomy" id="2529274"/>
    <lineage>
        <taxon>Bacteria</taxon>
        <taxon>Pseudomonadati</taxon>
        <taxon>Bacteroidota</taxon>
        <taxon>Sphingobacteriia</taxon>
        <taxon>Sphingobacteriales</taxon>
        <taxon>Sphingobacteriaceae</taxon>
        <taxon>Pedobacter</taxon>
    </lineage>
</organism>
<dbReference type="SUPFAM" id="SSF48439">
    <property type="entry name" value="Protein prenylyltransferase"/>
    <property type="match status" value="1"/>
</dbReference>